<dbReference type="Gene3D" id="3.40.50.11990">
    <property type="entry name" value="RNA polymerase II accessory factor, Cdc73 C-terminal domain"/>
    <property type="match status" value="1"/>
</dbReference>
<dbReference type="GO" id="GO:0016593">
    <property type="term" value="C:Cdc73/Paf1 complex"/>
    <property type="evidence" value="ECO:0007669"/>
    <property type="project" value="InterPro"/>
</dbReference>
<dbReference type="PANTHER" id="PTHR12466">
    <property type="entry name" value="CDC73 DOMAIN PROTEIN"/>
    <property type="match status" value="1"/>
</dbReference>
<dbReference type="InterPro" id="IPR007852">
    <property type="entry name" value="Cdc73/Parafibromin"/>
</dbReference>
<evidence type="ECO:0000313" key="6">
    <source>
        <dbReference type="EMBL" id="ONH73703.1"/>
    </source>
</evidence>
<dbReference type="GO" id="GO:0051301">
    <property type="term" value="P:cell division"/>
    <property type="evidence" value="ECO:0007669"/>
    <property type="project" value="UniProtKB-KW"/>
</dbReference>
<dbReference type="InterPro" id="IPR038103">
    <property type="entry name" value="CDC73_C_sf"/>
</dbReference>
<dbReference type="GO" id="GO:0032968">
    <property type="term" value="P:positive regulation of transcription elongation by RNA polymerase II"/>
    <property type="evidence" value="ECO:0007669"/>
    <property type="project" value="TreeGrafter"/>
</dbReference>
<keyword evidence="3" id="KW-0804">Transcription</keyword>
<comment type="subcellular location">
    <subcellularLocation>
        <location evidence="1">Nucleus</location>
    </subcellularLocation>
</comment>
<evidence type="ECO:0000256" key="1">
    <source>
        <dbReference type="ARBA" id="ARBA00004123"/>
    </source>
</evidence>
<keyword evidence="6" id="KW-0132">Cell division</keyword>
<dbReference type="InterPro" id="IPR031336">
    <property type="entry name" value="CDC73_C"/>
</dbReference>
<sequence length="382" mass="43856">MSFVDVLKSAITSNKEAKLVNAEGGVVEDIGAAEFVQIGDSEKFKLGEESQFKGSKMYDVKSVYFCWMNRDAAVTEYIELCENNKVDVISFVEKTDLISYLKGETDTSNYVIKPNSDEKDGKKRGTRDDEKVDYKESKRLKIESDPLLKEISKHEIELVDHDKALRGTQKANDFSNLIRECEYKIVRPLKSASKKPSTTSKDARKKEVAGNDSSSLATILKKKDPIIILSPSAISMLTMNNVKLFLQDGKFVDPQDIKEGANLNMVQVIRQSKKFGKKIKFVVVSNVEKFFVKPEYWDRVVAVFTTGQEWQFKNYKINQPNLLFQKVKGFYVNYSGDVIPNNIKNWNVQVISLDRNQRFKDRQVSEFLWESIERFMMSRGYN</sequence>
<comment type="similarity">
    <text evidence="2">Belongs to the CDC73 family.</text>
</comment>
<reference evidence="7" key="1">
    <citation type="journal article" date="2017" name="Genome Announc.">
        <title>Genome sequences of Cyberlindnera fabianii 65, Pichia kudriavzevii 129, and Saccharomyces cerevisiae 131 isolated from fermented masau fruits in Zimbabwe.</title>
        <authorList>
            <person name="van Rijswijck I.M.H."/>
            <person name="Derks M.F.L."/>
            <person name="Abee T."/>
            <person name="de Ridder D."/>
            <person name="Smid E.J."/>
        </authorList>
    </citation>
    <scope>NUCLEOTIDE SEQUENCE [LARGE SCALE GENOMIC DNA]</scope>
    <source>
        <strain evidence="7">129</strain>
    </source>
</reference>
<evidence type="ECO:0000259" key="5">
    <source>
        <dbReference type="Pfam" id="PF05179"/>
    </source>
</evidence>
<dbReference type="AlphaFoldDB" id="A0A1V2LL68"/>
<dbReference type="Proteomes" id="UP000189274">
    <property type="component" value="Unassembled WGS sequence"/>
</dbReference>
<dbReference type="GO" id="GO:0006368">
    <property type="term" value="P:transcription elongation by RNA polymerase II"/>
    <property type="evidence" value="ECO:0007669"/>
    <property type="project" value="InterPro"/>
</dbReference>
<feature type="domain" description="Cell division control protein 73 C-terminal" evidence="5">
    <location>
        <begin position="221"/>
        <end position="375"/>
    </location>
</feature>
<keyword evidence="6" id="KW-0131">Cell cycle</keyword>
<dbReference type="VEuPathDB" id="FungiDB:C5L36_0A07490"/>
<protein>
    <submittedName>
        <fullName evidence="6">Cell division control protein 73</fullName>
    </submittedName>
</protein>
<evidence type="ECO:0000256" key="4">
    <source>
        <dbReference type="ARBA" id="ARBA00023242"/>
    </source>
</evidence>
<accession>A0A1V2LL68</accession>
<evidence type="ECO:0000313" key="7">
    <source>
        <dbReference type="Proteomes" id="UP000189274"/>
    </source>
</evidence>
<dbReference type="EMBL" id="MQVM01000013">
    <property type="protein sequence ID" value="ONH73703.1"/>
    <property type="molecule type" value="Genomic_DNA"/>
</dbReference>
<dbReference type="Pfam" id="PF05179">
    <property type="entry name" value="CDC73_C"/>
    <property type="match status" value="1"/>
</dbReference>
<evidence type="ECO:0000256" key="2">
    <source>
        <dbReference type="ARBA" id="ARBA00010427"/>
    </source>
</evidence>
<name>A0A1V2LL68_PICKU</name>
<proteinExistence type="inferred from homology"/>
<organism evidence="6 7">
    <name type="scientific">Pichia kudriavzevii</name>
    <name type="common">Yeast</name>
    <name type="synonym">Issatchenkia orientalis</name>
    <dbReference type="NCBI Taxonomy" id="4909"/>
    <lineage>
        <taxon>Eukaryota</taxon>
        <taxon>Fungi</taxon>
        <taxon>Dikarya</taxon>
        <taxon>Ascomycota</taxon>
        <taxon>Saccharomycotina</taxon>
        <taxon>Pichiomycetes</taxon>
        <taxon>Pichiales</taxon>
        <taxon>Pichiaceae</taxon>
        <taxon>Pichia</taxon>
    </lineage>
</organism>
<keyword evidence="4" id="KW-0539">Nucleus</keyword>
<gene>
    <name evidence="6" type="ORF">BOH78_2955</name>
</gene>
<dbReference type="GO" id="GO:0000993">
    <property type="term" value="F:RNA polymerase II complex binding"/>
    <property type="evidence" value="ECO:0007669"/>
    <property type="project" value="TreeGrafter"/>
</dbReference>
<dbReference type="PANTHER" id="PTHR12466:SF8">
    <property type="entry name" value="PARAFIBROMIN"/>
    <property type="match status" value="1"/>
</dbReference>
<comment type="caution">
    <text evidence="6">The sequence shown here is derived from an EMBL/GenBank/DDBJ whole genome shotgun (WGS) entry which is preliminary data.</text>
</comment>
<evidence type="ECO:0000256" key="3">
    <source>
        <dbReference type="ARBA" id="ARBA00023163"/>
    </source>
</evidence>